<accession>A0A813V3U0</accession>
<sequence>MNHHYGVQDQNAGNLDDDSEMTEESEEAFESYEPVTPNPIDERSILDLNRSHTSLLNGQVDEEENQERKCLS</sequence>
<reference evidence="2" key="1">
    <citation type="submission" date="2021-02" db="EMBL/GenBank/DDBJ databases">
        <authorList>
            <person name="Nowell W R."/>
        </authorList>
    </citation>
    <scope>NUCLEOTIDE SEQUENCE</scope>
    <source>
        <strain evidence="2">Ploen Becks lab</strain>
    </source>
</reference>
<dbReference type="AlphaFoldDB" id="A0A813V3U0"/>
<comment type="caution">
    <text evidence="2">The sequence shown here is derived from an EMBL/GenBank/DDBJ whole genome shotgun (WGS) entry which is preliminary data.</text>
</comment>
<keyword evidence="3" id="KW-1185">Reference proteome</keyword>
<protein>
    <submittedName>
        <fullName evidence="2">Uncharacterized protein</fullName>
    </submittedName>
</protein>
<evidence type="ECO:0000256" key="1">
    <source>
        <dbReference type="SAM" id="MobiDB-lite"/>
    </source>
</evidence>
<feature type="region of interest" description="Disordered" evidence="1">
    <location>
        <begin position="1"/>
        <end position="43"/>
    </location>
</feature>
<evidence type="ECO:0000313" key="3">
    <source>
        <dbReference type="Proteomes" id="UP000663879"/>
    </source>
</evidence>
<organism evidence="2 3">
    <name type="scientific">Brachionus calyciflorus</name>
    <dbReference type="NCBI Taxonomy" id="104777"/>
    <lineage>
        <taxon>Eukaryota</taxon>
        <taxon>Metazoa</taxon>
        <taxon>Spiralia</taxon>
        <taxon>Gnathifera</taxon>
        <taxon>Rotifera</taxon>
        <taxon>Eurotatoria</taxon>
        <taxon>Monogononta</taxon>
        <taxon>Pseudotrocha</taxon>
        <taxon>Ploima</taxon>
        <taxon>Brachionidae</taxon>
        <taxon>Brachionus</taxon>
    </lineage>
</organism>
<dbReference type="EMBL" id="CAJNOC010001071">
    <property type="protein sequence ID" value="CAF0831980.1"/>
    <property type="molecule type" value="Genomic_DNA"/>
</dbReference>
<feature type="compositionally biased region" description="Acidic residues" evidence="1">
    <location>
        <begin position="15"/>
        <end position="30"/>
    </location>
</feature>
<evidence type="ECO:0000313" key="2">
    <source>
        <dbReference type="EMBL" id="CAF0831980.1"/>
    </source>
</evidence>
<dbReference type="Proteomes" id="UP000663879">
    <property type="component" value="Unassembled WGS sequence"/>
</dbReference>
<proteinExistence type="predicted"/>
<gene>
    <name evidence="2" type="ORF">OXX778_LOCUS8014</name>
</gene>
<name>A0A813V3U0_9BILA</name>